<dbReference type="InterPro" id="IPR051628">
    <property type="entry name" value="LUBAC_E3_Ligases"/>
</dbReference>
<keyword evidence="2" id="KW-0808">Transferase</keyword>
<accession>A0AAJ7NAI5</accession>
<evidence type="ECO:0000259" key="8">
    <source>
        <dbReference type="PROSITE" id="PS51873"/>
    </source>
</evidence>
<dbReference type="CDD" id="cd20353">
    <property type="entry name" value="Rcat_RBR_RNF216"/>
    <property type="match status" value="1"/>
</dbReference>
<evidence type="ECO:0000256" key="5">
    <source>
        <dbReference type="ARBA" id="ARBA00022771"/>
    </source>
</evidence>
<dbReference type="KEGG" id="ccal:108628427"/>
<proteinExistence type="predicted"/>
<feature type="domain" description="RING-type" evidence="8">
    <location>
        <begin position="505"/>
        <end position="711"/>
    </location>
</feature>
<dbReference type="RefSeq" id="XP_017885823.2">
    <property type="nucleotide sequence ID" value="XM_018030334.2"/>
</dbReference>
<keyword evidence="9" id="KW-1185">Reference proteome</keyword>
<evidence type="ECO:0000256" key="4">
    <source>
        <dbReference type="ARBA" id="ARBA00022737"/>
    </source>
</evidence>
<dbReference type="InterPro" id="IPR047545">
    <property type="entry name" value="BRcat_RBR_RNF216"/>
</dbReference>
<dbReference type="Gene3D" id="1.20.120.1750">
    <property type="match status" value="1"/>
</dbReference>
<evidence type="ECO:0000256" key="6">
    <source>
        <dbReference type="ARBA" id="ARBA00022786"/>
    </source>
</evidence>
<dbReference type="GO" id="GO:0016740">
    <property type="term" value="F:transferase activity"/>
    <property type="evidence" value="ECO:0007669"/>
    <property type="project" value="UniProtKB-KW"/>
</dbReference>
<dbReference type="PROSITE" id="PS51873">
    <property type="entry name" value="TRIAD"/>
    <property type="match status" value="1"/>
</dbReference>
<keyword evidence="4" id="KW-0677">Repeat</keyword>
<dbReference type="PANTHER" id="PTHR22770:SF47">
    <property type="entry name" value="E3 UBIQUITIN-PROTEIN LIGASE RNF216"/>
    <property type="match status" value="1"/>
</dbReference>
<dbReference type="GO" id="GO:0008270">
    <property type="term" value="F:zinc ion binding"/>
    <property type="evidence" value="ECO:0007669"/>
    <property type="project" value="UniProtKB-KW"/>
</dbReference>
<evidence type="ECO:0000256" key="7">
    <source>
        <dbReference type="ARBA" id="ARBA00022833"/>
    </source>
</evidence>
<evidence type="ECO:0000313" key="10">
    <source>
        <dbReference type="RefSeq" id="XP_017885823.2"/>
    </source>
</evidence>
<protein>
    <submittedName>
        <fullName evidence="10">Uncharacterized protein LOC108628427 isoform X1</fullName>
    </submittedName>
</protein>
<dbReference type="Pfam" id="PF26200">
    <property type="entry name" value="Rcat_RNF216"/>
    <property type="match status" value="1"/>
</dbReference>
<evidence type="ECO:0000256" key="2">
    <source>
        <dbReference type="ARBA" id="ARBA00022679"/>
    </source>
</evidence>
<organism evidence="9 10">
    <name type="scientific">Ceratina calcarata</name>
    <dbReference type="NCBI Taxonomy" id="156304"/>
    <lineage>
        <taxon>Eukaryota</taxon>
        <taxon>Metazoa</taxon>
        <taxon>Ecdysozoa</taxon>
        <taxon>Arthropoda</taxon>
        <taxon>Hexapoda</taxon>
        <taxon>Insecta</taxon>
        <taxon>Pterygota</taxon>
        <taxon>Neoptera</taxon>
        <taxon>Endopterygota</taxon>
        <taxon>Hymenoptera</taxon>
        <taxon>Apocrita</taxon>
        <taxon>Aculeata</taxon>
        <taxon>Apoidea</taxon>
        <taxon>Anthophila</taxon>
        <taxon>Apidae</taxon>
        <taxon>Ceratina</taxon>
        <taxon>Zadontomerus</taxon>
    </lineage>
</organism>
<dbReference type="Proteomes" id="UP000694925">
    <property type="component" value="Unplaced"/>
</dbReference>
<keyword evidence="5" id="KW-0863">Zinc-finger</keyword>
<dbReference type="SUPFAM" id="SSF57850">
    <property type="entry name" value="RING/U-box"/>
    <property type="match status" value="1"/>
</dbReference>
<dbReference type="PANTHER" id="PTHR22770">
    <property type="entry name" value="UBIQUITIN CONJUGATING ENZYME 7 INTERACTING PROTEIN-RELATED"/>
    <property type="match status" value="1"/>
</dbReference>
<keyword evidence="7" id="KW-0862">Zinc</keyword>
<keyword evidence="3" id="KW-0479">Metal-binding</keyword>
<evidence type="ECO:0000256" key="3">
    <source>
        <dbReference type="ARBA" id="ARBA00022723"/>
    </source>
</evidence>
<evidence type="ECO:0000313" key="9">
    <source>
        <dbReference type="Proteomes" id="UP000694925"/>
    </source>
</evidence>
<dbReference type="InterPro" id="IPR044066">
    <property type="entry name" value="TRIAD_supradom"/>
</dbReference>
<comment type="pathway">
    <text evidence="1">Protein modification; protein ubiquitination.</text>
</comment>
<dbReference type="InterPro" id="IPR047546">
    <property type="entry name" value="Rcat_RBR_RNF216"/>
</dbReference>
<dbReference type="GeneID" id="108628427"/>
<sequence>MRSSCKSLHVNARLPSVSIVDYVSSPECIAISDDSNDMFDYYFENEDTIHSSIKNRSYNLVKDTVTENSQQDSDDTDSVIEIESQQKSTNFIRTQMRKKTSNRTKFLRTLSENDHTSNGSGINNISNKTLTEDAITISKLLSKYNFNRIFEALCQNRHAKNYIELTLWDLLPMKRPPVQRITNENNFGSQFTSVDSLIEEVLRASISGDNPIQHKEDIIAGTKRKVITTNKRDKEENNKENSMLFQNDENWIYDVLQLYVELTCRFPNVDQQWLNNLTRTYKHPKQNATFDEKLKNLISIVEKDATELQSEYVADIDEKFIYLSNIFQNADPDYLKKVVARTRGDVEALQEFIQTQIETPTYITKEEKLKRKNIARYTINFNVKQFLEAIPDPIEFFENQNRKCVYNAEAFEFLKFQFKQFEETTITDVYTQNKYNLTLTACALRTKVPDKRNNHESSWKKKASENIPLLQEVAYIVRKTQIDEEFNRLKEIERKELDLLIRMNEFLECQCCYTECIPSKCLTCDDGHVFCDLCVQRGAEVKMGQGTTRVSCFDSDCTSEFSLTTLQKALKPMVFSLLLRKRQEAEVLAAGLEGLVACPFCYFASIPPVEDKIFKCLNPDCMKESCRYCKRINHLPLKCYEVQSDKARLLLEEKMTEALVRKCYNCGSPYIKEDGCNRITCSCGSEMCYICGIAISGYDHFDQNGRCQRHSDPNTDAATVQVVAKKVAQHLREGDPNVDIDLNSLLTHMPLASDDVAISERVEKVAQLDK</sequence>
<name>A0AAJ7NAI5_9HYME</name>
<keyword evidence="6" id="KW-0833">Ubl conjugation pathway</keyword>
<reference evidence="10" key="1">
    <citation type="submission" date="2025-08" db="UniProtKB">
        <authorList>
            <consortium name="RefSeq"/>
        </authorList>
    </citation>
    <scope>IDENTIFICATION</scope>
    <source>
        <tissue evidence="10">Whole body</tissue>
    </source>
</reference>
<dbReference type="CDD" id="cd20339">
    <property type="entry name" value="BRcat_RBR_RNF216"/>
    <property type="match status" value="1"/>
</dbReference>
<gene>
    <name evidence="10" type="primary">LOC108628427</name>
</gene>
<evidence type="ECO:0000256" key="1">
    <source>
        <dbReference type="ARBA" id="ARBA00004906"/>
    </source>
</evidence>
<dbReference type="AlphaFoldDB" id="A0AAJ7NAI5"/>